<keyword evidence="2" id="KW-1185">Reference proteome</keyword>
<sequence>MKDVAGPQVHYRPDLSRTLEHILSLYPFAEISILGDFNIHHLLWLSPPFTDHPGDLALSFARATGATPYS</sequence>
<dbReference type="Proteomes" id="UP000324222">
    <property type="component" value="Unassembled WGS sequence"/>
</dbReference>
<protein>
    <recommendedName>
        <fullName evidence="3">Endonuclease/exonuclease/phosphatase domain-containing protein</fullName>
    </recommendedName>
</protein>
<organism evidence="1 2">
    <name type="scientific">Portunus trituberculatus</name>
    <name type="common">Swimming crab</name>
    <name type="synonym">Neptunus trituberculatus</name>
    <dbReference type="NCBI Taxonomy" id="210409"/>
    <lineage>
        <taxon>Eukaryota</taxon>
        <taxon>Metazoa</taxon>
        <taxon>Ecdysozoa</taxon>
        <taxon>Arthropoda</taxon>
        <taxon>Crustacea</taxon>
        <taxon>Multicrustacea</taxon>
        <taxon>Malacostraca</taxon>
        <taxon>Eumalacostraca</taxon>
        <taxon>Eucarida</taxon>
        <taxon>Decapoda</taxon>
        <taxon>Pleocyemata</taxon>
        <taxon>Brachyura</taxon>
        <taxon>Eubrachyura</taxon>
        <taxon>Portunoidea</taxon>
        <taxon>Portunidae</taxon>
        <taxon>Portuninae</taxon>
        <taxon>Portunus</taxon>
    </lineage>
</organism>
<gene>
    <name evidence="1" type="ORF">E2C01_054313</name>
</gene>
<proteinExistence type="predicted"/>
<reference evidence="1 2" key="1">
    <citation type="submission" date="2019-05" db="EMBL/GenBank/DDBJ databases">
        <title>Another draft genome of Portunus trituberculatus and its Hox gene families provides insights of decapod evolution.</title>
        <authorList>
            <person name="Jeong J.-H."/>
            <person name="Song I."/>
            <person name="Kim S."/>
            <person name="Choi T."/>
            <person name="Kim D."/>
            <person name="Ryu S."/>
            <person name="Kim W."/>
        </authorList>
    </citation>
    <scope>NUCLEOTIDE SEQUENCE [LARGE SCALE GENOMIC DNA]</scope>
    <source>
        <tissue evidence="1">Muscle</tissue>
    </source>
</reference>
<evidence type="ECO:0000313" key="1">
    <source>
        <dbReference type="EMBL" id="MPC60274.1"/>
    </source>
</evidence>
<dbReference type="AlphaFoldDB" id="A0A5B7GUN4"/>
<dbReference type="EMBL" id="VSRR010017348">
    <property type="protein sequence ID" value="MPC60274.1"/>
    <property type="molecule type" value="Genomic_DNA"/>
</dbReference>
<evidence type="ECO:0008006" key="3">
    <source>
        <dbReference type="Google" id="ProtNLM"/>
    </source>
</evidence>
<evidence type="ECO:0000313" key="2">
    <source>
        <dbReference type="Proteomes" id="UP000324222"/>
    </source>
</evidence>
<name>A0A5B7GUN4_PORTR</name>
<accession>A0A5B7GUN4</accession>
<comment type="caution">
    <text evidence="1">The sequence shown here is derived from an EMBL/GenBank/DDBJ whole genome shotgun (WGS) entry which is preliminary data.</text>
</comment>